<dbReference type="KEGG" id="pstg:E8M01_23720"/>
<protein>
    <submittedName>
        <fullName evidence="3">DUF2493 domain-containing protein</fullName>
    </submittedName>
</protein>
<feature type="region of interest" description="Disordered" evidence="1">
    <location>
        <begin position="116"/>
        <end position="137"/>
    </location>
</feature>
<gene>
    <name evidence="3" type="ORF">E8M01_23720</name>
</gene>
<keyword evidence="4" id="KW-1185">Reference proteome</keyword>
<sequence length="152" mass="16233">MRVLICGGRHYDDAAAIRRELDRLHGGQPIGVLIHGGLAAIGNAAEAWAREHNVHVVRYPPNWTLLGNRAEARRNAFMLEDSRPDVLLAFPGGRDTADLVRLARVAATPVRLAPAGRPGCGAEAKSSDSPEGRSRGFSRHGLTAVGCSLWAA</sequence>
<evidence type="ECO:0000256" key="1">
    <source>
        <dbReference type="SAM" id="MobiDB-lite"/>
    </source>
</evidence>
<evidence type="ECO:0000313" key="4">
    <source>
        <dbReference type="Proteomes" id="UP000298781"/>
    </source>
</evidence>
<dbReference type="EMBL" id="CP039690">
    <property type="protein sequence ID" value="QCI66986.1"/>
    <property type="molecule type" value="Genomic_DNA"/>
</dbReference>
<dbReference type="InterPro" id="IPR019627">
    <property type="entry name" value="YAcAr"/>
</dbReference>
<dbReference type="OrthoDB" id="572639at2"/>
<evidence type="ECO:0000313" key="3">
    <source>
        <dbReference type="EMBL" id="QCI66986.1"/>
    </source>
</evidence>
<dbReference type="Pfam" id="PF10686">
    <property type="entry name" value="YAcAr"/>
    <property type="match status" value="1"/>
</dbReference>
<name>A0A4D7BC71_9HYPH</name>
<organism evidence="3 4">
    <name type="scientific">Phreatobacter stygius</name>
    <dbReference type="NCBI Taxonomy" id="1940610"/>
    <lineage>
        <taxon>Bacteria</taxon>
        <taxon>Pseudomonadati</taxon>
        <taxon>Pseudomonadota</taxon>
        <taxon>Alphaproteobacteria</taxon>
        <taxon>Hyphomicrobiales</taxon>
        <taxon>Phreatobacteraceae</taxon>
        <taxon>Phreatobacter</taxon>
    </lineage>
</organism>
<reference evidence="3 4" key="1">
    <citation type="submission" date="2019-04" db="EMBL/GenBank/DDBJ databases">
        <title>Phreatobacter aquaticus sp. nov.</title>
        <authorList>
            <person name="Choi A."/>
        </authorList>
    </citation>
    <scope>NUCLEOTIDE SEQUENCE [LARGE SCALE GENOMIC DNA]</scope>
    <source>
        <strain evidence="3 4">KCTC 52518</strain>
    </source>
</reference>
<proteinExistence type="predicted"/>
<accession>A0A4D7BC71</accession>
<dbReference type="AlphaFoldDB" id="A0A4D7BC71"/>
<evidence type="ECO:0000259" key="2">
    <source>
        <dbReference type="Pfam" id="PF10686"/>
    </source>
</evidence>
<feature type="domain" description="YspA cpYpsA-related SLOG" evidence="2">
    <location>
        <begin position="1"/>
        <end position="64"/>
    </location>
</feature>
<feature type="compositionally biased region" description="Basic and acidic residues" evidence="1">
    <location>
        <begin position="125"/>
        <end position="134"/>
    </location>
</feature>
<dbReference type="RefSeq" id="WP_136962424.1">
    <property type="nucleotide sequence ID" value="NZ_CP039690.1"/>
</dbReference>
<dbReference type="Proteomes" id="UP000298781">
    <property type="component" value="Chromosome"/>
</dbReference>